<comment type="similarity">
    <text evidence="1 6">Belongs to the universal ribosomal protein uL23 family.</text>
</comment>
<dbReference type="NCBIfam" id="NF004359">
    <property type="entry name" value="PRK05738.1-3"/>
    <property type="match status" value="1"/>
</dbReference>
<evidence type="ECO:0000256" key="6">
    <source>
        <dbReference type="HAMAP-Rule" id="MF_01369"/>
    </source>
</evidence>
<keyword evidence="5 6" id="KW-0687">Ribonucleoprotein</keyword>
<keyword evidence="2 6" id="KW-0699">rRNA-binding</keyword>
<evidence type="ECO:0000256" key="2">
    <source>
        <dbReference type="ARBA" id="ARBA00022730"/>
    </source>
</evidence>
<evidence type="ECO:0000256" key="5">
    <source>
        <dbReference type="ARBA" id="ARBA00023274"/>
    </source>
</evidence>
<dbReference type="SUPFAM" id="SSF54189">
    <property type="entry name" value="Ribosomal proteins S24e, L23 and L15e"/>
    <property type="match status" value="1"/>
</dbReference>
<evidence type="ECO:0000256" key="4">
    <source>
        <dbReference type="ARBA" id="ARBA00022980"/>
    </source>
</evidence>
<evidence type="ECO:0000313" key="7">
    <source>
        <dbReference type="EMBL" id="HGK28631.1"/>
    </source>
</evidence>
<dbReference type="FunFam" id="3.30.70.330:FF:000001">
    <property type="entry name" value="50S ribosomal protein L23"/>
    <property type="match status" value="1"/>
</dbReference>
<keyword evidence="3 6" id="KW-0694">RNA-binding</keyword>
<dbReference type="EMBL" id="DSUT01000143">
    <property type="protein sequence ID" value="HGK28631.1"/>
    <property type="molecule type" value="Genomic_DNA"/>
</dbReference>
<comment type="subunit">
    <text evidence="6">Part of the 50S ribosomal subunit. Contacts protein L29, and trigger factor when it is bound to the ribosome.</text>
</comment>
<accession>A0A7C4CBJ5</accession>
<comment type="caution">
    <text evidence="7">The sequence shown here is derived from an EMBL/GenBank/DDBJ whole genome shotgun (WGS) entry which is preliminary data.</text>
</comment>
<dbReference type="InterPro" id="IPR012678">
    <property type="entry name" value="Ribosomal_uL23/eL15/eS24_sf"/>
</dbReference>
<dbReference type="NCBIfam" id="NF004366">
    <property type="entry name" value="PRK05738.3-2"/>
    <property type="match status" value="1"/>
</dbReference>
<organism evidence="7">
    <name type="scientific">candidate division WOR-3 bacterium</name>
    <dbReference type="NCBI Taxonomy" id="2052148"/>
    <lineage>
        <taxon>Bacteria</taxon>
        <taxon>Bacteria division WOR-3</taxon>
    </lineage>
</organism>
<evidence type="ECO:0000256" key="3">
    <source>
        <dbReference type="ARBA" id="ARBA00022884"/>
    </source>
</evidence>
<gene>
    <name evidence="6" type="primary">rplW</name>
    <name evidence="7" type="ORF">ENS41_06710</name>
</gene>
<dbReference type="HAMAP" id="MF_01369_B">
    <property type="entry name" value="Ribosomal_uL23_B"/>
    <property type="match status" value="1"/>
</dbReference>
<sequence>MIEPTRVILGALITEKAVRIKEEENAYAFRVLRTANKVSIRNAVEQLFRVHVTDVRVMNVGGKRRRMGMYAGRRPDWKKAIVVLKQGEKIEALEH</sequence>
<dbReference type="Gene3D" id="3.30.70.330">
    <property type="match status" value="1"/>
</dbReference>
<dbReference type="GO" id="GO:1990904">
    <property type="term" value="C:ribonucleoprotein complex"/>
    <property type="evidence" value="ECO:0007669"/>
    <property type="project" value="UniProtKB-KW"/>
</dbReference>
<dbReference type="GO" id="GO:0003735">
    <property type="term" value="F:structural constituent of ribosome"/>
    <property type="evidence" value="ECO:0007669"/>
    <property type="project" value="InterPro"/>
</dbReference>
<keyword evidence="4 6" id="KW-0689">Ribosomal protein</keyword>
<dbReference type="GO" id="GO:0019843">
    <property type="term" value="F:rRNA binding"/>
    <property type="evidence" value="ECO:0007669"/>
    <property type="project" value="UniProtKB-UniRule"/>
</dbReference>
<dbReference type="AlphaFoldDB" id="A0A7C4CBJ5"/>
<dbReference type="InterPro" id="IPR013025">
    <property type="entry name" value="Ribosomal_uL23-like"/>
</dbReference>
<evidence type="ECO:0000256" key="1">
    <source>
        <dbReference type="ARBA" id="ARBA00006700"/>
    </source>
</evidence>
<protein>
    <recommendedName>
        <fullName evidence="6">Large ribosomal subunit protein uL23</fullName>
    </recommendedName>
</protein>
<dbReference type="NCBIfam" id="NF004363">
    <property type="entry name" value="PRK05738.2-4"/>
    <property type="match status" value="1"/>
</dbReference>
<dbReference type="PANTHER" id="PTHR11620">
    <property type="entry name" value="60S RIBOSOMAL PROTEIN L23A"/>
    <property type="match status" value="1"/>
</dbReference>
<dbReference type="InterPro" id="IPR012677">
    <property type="entry name" value="Nucleotide-bd_a/b_plait_sf"/>
</dbReference>
<proteinExistence type="inferred from homology"/>
<dbReference type="Pfam" id="PF00276">
    <property type="entry name" value="Ribosomal_L23"/>
    <property type="match status" value="1"/>
</dbReference>
<dbReference type="GO" id="GO:0006412">
    <property type="term" value="P:translation"/>
    <property type="evidence" value="ECO:0007669"/>
    <property type="project" value="UniProtKB-UniRule"/>
</dbReference>
<reference evidence="7" key="1">
    <citation type="journal article" date="2020" name="mSystems">
        <title>Genome- and Community-Level Interaction Insights into Carbon Utilization and Element Cycling Functions of Hydrothermarchaeota in Hydrothermal Sediment.</title>
        <authorList>
            <person name="Zhou Z."/>
            <person name="Liu Y."/>
            <person name="Xu W."/>
            <person name="Pan J."/>
            <person name="Luo Z.H."/>
            <person name="Li M."/>
        </authorList>
    </citation>
    <scope>NUCLEOTIDE SEQUENCE [LARGE SCALE GENOMIC DNA]</scope>
    <source>
        <strain evidence="7">SpSt-488</strain>
    </source>
</reference>
<comment type="function">
    <text evidence="6">One of the early assembly proteins it binds 23S rRNA. One of the proteins that surrounds the polypeptide exit tunnel on the outside of the ribosome. Forms the main docking site for trigger factor binding to the ribosome.</text>
</comment>
<name>A0A7C4CBJ5_UNCW3</name>
<dbReference type="GO" id="GO:0005840">
    <property type="term" value="C:ribosome"/>
    <property type="evidence" value="ECO:0007669"/>
    <property type="project" value="UniProtKB-KW"/>
</dbReference>